<organism evidence="1">
    <name type="scientific">Cacopsylla melanoneura</name>
    <dbReference type="NCBI Taxonomy" id="428564"/>
    <lineage>
        <taxon>Eukaryota</taxon>
        <taxon>Metazoa</taxon>
        <taxon>Ecdysozoa</taxon>
        <taxon>Arthropoda</taxon>
        <taxon>Hexapoda</taxon>
        <taxon>Insecta</taxon>
        <taxon>Pterygota</taxon>
        <taxon>Neoptera</taxon>
        <taxon>Paraneoptera</taxon>
        <taxon>Hemiptera</taxon>
        <taxon>Sternorrhyncha</taxon>
        <taxon>Psylloidea</taxon>
        <taxon>Psyllidae</taxon>
        <taxon>Psyllinae</taxon>
        <taxon>Cacopsylla</taxon>
    </lineage>
</organism>
<dbReference type="PROSITE" id="PS51257">
    <property type="entry name" value="PROKAR_LIPOPROTEIN"/>
    <property type="match status" value="1"/>
</dbReference>
<dbReference type="AlphaFoldDB" id="A0A8D8RU75"/>
<name>A0A8D8RU75_9HEMI</name>
<sequence>MTGRGAGVAGSEVSSSLNLGGGGCAGATGSSTCMGSSLISCLTGVGEGGVARGVSSTVTGVTMACCKVTSTSLAGADFFLVCLEARLMLLRVLLPLDCLCSNNNSSNVLHRPGTNISPLVVVVVVVLKLLIYV</sequence>
<accession>A0A8D8RU75</accession>
<reference evidence="1" key="1">
    <citation type="submission" date="2021-05" db="EMBL/GenBank/DDBJ databases">
        <authorList>
            <person name="Alioto T."/>
            <person name="Alioto T."/>
            <person name="Gomez Garrido J."/>
        </authorList>
    </citation>
    <scope>NUCLEOTIDE SEQUENCE</scope>
</reference>
<dbReference type="EMBL" id="HBUF01189377">
    <property type="protein sequence ID" value="CAG6657729.1"/>
    <property type="molecule type" value="Transcribed_RNA"/>
</dbReference>
<protein>
    <submittedName>
        <fullName evidence="1">Uncharacterized protein</fullName>
    </submittedName>
</protein>
<proteinExistence type="predicted"/>
<evidence type="ECO:0000313" key="1">
    <source>
        <dbReference type="EMBL" id="CAG6657729.1"/>
    </source>
</evidence>